<evidence type="ECO:0000259" key="7">
    <source>
        <dbReference type="PROSITE" id="PS50863"/>
    </source>
</evidence>
<dbReference type="AlphaFoldDB" id="A0A397KWN6"/>
<dbReference type="SMART" id="SM01019">
    <property type="entry name" value="B3"/>
    <property type="match status" value="1"/>
</dbReference>
<dbReference type="GO" id="GO:0005634">
    <property type="term" value="C:nucleus"/>
    <property type="evidence" value="ECO:0007669"/>
    <property type="project" value="UniProtKB-SubCell"/>
</dbReference>
<reference evidence="8" key="1">
    <citation type="submission" date="2018-06" db="EMBL/GenBank/DDBJ databases">
        <title>WGS assembly of Brassica rapa FPsc.</title>
        <authorList>
            <person name="Bowman J."/>
            <person name="Kohchi T."/>
            <person name="Yamato K."/>
            <person name="Jenkins J."/>
            <person name="Shu S."/>
            <person name="Ishizaki K."/>
            <person name="Yamaoka S."/>
            <person name="Nishihama R."/>
            <person name="Nakamura Y."/>
            <person name="Berger F."/>
            <person name="Adam C."/>
            <person name="Aki S."/>
            <person name="Althoff F."/>
            <person name="Araki T."/>
            <person name="Arteaga-Vazquez M."/>
            <person name="Balasubrmanian S."/>
            <person name="Bauer D."/>
            <person name="Boehm C."/>
            <person name="Briginshaw L."/>
            <person name="Caballero-Perez J."/>
            <person name="Catarino B."/>
            <person name="Chen F."/>
            <person name="Chiyoda S."/>
            <person name="Chovatia M."/>
            <person name="Davies K."/>
            <person name="Delmans M."/>
            <person name="Demura T."/>
            <person name="Dierschke T."/>
            <person name="Dolan L."/>
            <person name="Dorantes-Acosta A."/>
            <person name="Eklund D."/>
            <person name="Florent S."/>
            <person name="Flores-Sandoval E."/>
            <person name="Fujiyama A."/>
            <person name="Fukuzawa H."/>
            <person name="Galik B."/>
            <person name="Grimanelli D."/>
            <person name="Grimwood J."/>
            <person name="Grossniklaus U."/>
            <person name="Hamada T."/>
            <person name="Haseloff J."/>
            <person name="Hetherington A."/>
            <person name="Higo A."/>
            <person name="Hirakawa Y."/>
            <person name="Hundley H."/>
            <person name="Ikeda Y."/>
            <person name="Inoue K."/>
            <person name="Inoue S."/>
            <person name="Ishida S."/>
            <person name="Jia Q."/>
            <person name="Kakita M."/>
            <person name="Kanazawa T."/>
            <person name="Kawai Y."/>
            <person name="Kawashima T."/>
            <person name="Kennedy M."/>
            <person name="Kinose K."/>
            <person name="Kinoshita T."/>
            <person name="Kohara Y."/>
            <person name="Koide E."/>
            <person name="Komatsu K."/>
            <person name="Kopischke S."/>
            <person name="Kubo M."/>
            <person name="Kyozuka J."/>
            <person name="Lagercrantz U."/>
            <person name="Lin S."/>
            <person name="Lindquist E."/>
            <person name="Lipzen A."/>
            <person name="Lu C."/>
            <person name="Luna E."/>
            <person name="Martienssen R."/>
            <person name="Minamino N."/>
            <person name="Mizutani M."/>
            <person name="Mizutani M."/>
            <person name="Mochizuki N."/>
            <person name="Monte I."/>
            <person name="Mosher R."/>
            <person name="Nagasaki H."/>
            <person name="Nakagami H."/>
            <person name="Naramoto S."/>
            <person name="Nishitani K."/>
            <person name="Ohtani M."/>
            <person name="Okamoto T."/>
            <person name="Okumura M."/>
            <person name="Phillips J."/>
            <person name="Pollak B."/>
            <person name="Reinders A."/>
            <person name="Roevekamp M."/>
            <person name="Sano R."/>
            <person name="Sawa S."/>
            <person name="Schmid M."/>
            <person name="Shirakawa M."/>
            <person name="Solano R."/>
            <person name="Spunde A."/>
            <person name="Suetsugu N."/>
            <person name="Sugano S."/>
            <person name="Sugiyama A."/>
            <person name="Sun R."/>
            <person name="Suzuki Y."/>
            <person name="Takenaka M."/>
            <person name="Takezawa D."/>
            <person name="Tomogane H."/>
            <person name="Tsuzuki M."/>
            <person name="Ueda T."/>
            <person name="Umeda M."/>
            <person name="Ward J."/>
            <person name="Watanabe Y."/>
            <person name="Yazaki K."/>
            <person name="Yokoyama R."/>
            <person name="Yoshitake Y."/>
            <person name="Yotsui I."/>
            <person name="Zachgo S."/>
            <person name="Schmutz J."/>
        </authorList>
    </citation>
    <scope>NUCLEOTIDE SEQUENCE [LARGE SCALE GENOMIC DNA]</scope>
</reference>
<keyword evidence="2" id="KW-0805">Transcription regulation</keyword>
<feature type="region of interest" description="Disordered" evidence="6">
    <location>
        <begin position="47"/>
        <end position="83"/>
    </location>
</feature>
<evidence type="ECO:0000313" key="8">
    <source>
        <dbReference type="EMBL" id="RIA04792.1"/>
    </source>
</evidence>
<keyword evidence="3" id="KW-0238">DNA-binding</keyword>
<keyword evidence="5" id="KW-0539">Nucleus</keyword>
<feature type="domain" description="TF-B3" evidence="7">
    <location>
        <begin position="69"/>
        <end position="163"/>
    </location>
</feature>
<dbReference type="PANTHER" id="PTHR31391:SF106">
    <property type="entry name" value="B3 DOMAIN-CONTAINING PROTEIN OS01G0723500"/>
    <property type="match status" value="1"/>
</dbReference>
<evidence type="ECO:0000256" key="4">
    <source>
        <dbReference type="ARBA" id="ARBA00023163"/>
    </source>
</evidence>
<dbReference type="Proteomes" id="UP000264353">
    <property type="component" value="Unassembled WGS sequence"/>
</dbReference>
<comment type="subcellular location">
    <subcellularLocation>
        <location evidence="1">Nucleus</location>
    </subcellularLocation>
</comment>
<dbReference type="EMBL" id="KZ865385">
    <property type="protein sequence ID" value="RIA04792.1"/>
    <property type="molecule type" value="Genomic_DNA"/>
</dbReference>
<dbReference type="PANTHER" id="PTHR31391">
    <property type="entry name" value="B3 DOMAIN-CONTAINING PROTEIN OS11G0197600-RELATED"/>
    <property type="match status" value="1"/>
</dbReference>
<dbReference type="Pfam" id="PF02362">
    <property type="entry name" value="B3"/>
    <property type="match status" value="1"/>
</dbReference>
<evidence type="ECO:0000256" key="5">
    <source>
        <dbReference type="ARBA" id="ARBA00023242"/>
    </source>
</evidence>
<evidence type="ECO:0000256" key="3">
    <source>
        <dbReference type="ARBA" id="ARBA00023125"/>
    </source>
</evidence>
<dbReference type="InterPro" id="IPR003340">
    <property type="entry name" value="B3_DNA-bd"/>
</dbReference>
<proteinExistence type="predicted"/>
<sequence>MCFNVSIYKTNCVEVLRPCNHCFVSRNKREQGRESLSASSYPKRELANLGNKQVKEAEKSNNCKKRKVDTDYDDDSEASGTSSLGVPKMFAEMHMRPKEETVFKIHGPKRNKSWEVTYVVSKIHSRFSRGWPGLVKDFGLKVGDVCTFELIKPTEMILTVDSM</sequence>
<dbReference type="InterPro" id="IPR015300">
    <property type="entry name" value="DNA-bd_pseudobarrel_sf"/>
</dbReference>
<dbReference type="SUPFAM" id="SSF101936">
    <property type="entry name" value="DNA-binding pseudobarrel domain"/>
    <property type="match status" value="1"/>
</dbReference>
<gene>
    <name evidence="8" type="ORF">BRARA_K00940</name>
</gene>
<evidence type="ECO:0000256" key="6">
    <source>
        <dbReference type="SAM" id="MobiDB-lite"/>
    </source>
</evidence>
<name>A0A397KWN6_BRACM</name>
<keyword evidence="4" id="KW-0804">Transcription</keyword>
<organism evidence="8">
    <name type="scientific">Brassica campestris</name>
    <name type="common">Field mustard</name>
    <dbReference type="NCBI Taxonomy" id="3711"/>
    <lineage>
        <taxon>Eukaryota</taxon>
        <taxon>Viridiplantae</taxon>
        <taxon>Streptophyta</taxon>
        <taxon>Embryophyta</taxon>
        <taxon>Tracheophyta</taxon>
        <taxon>Spermatophyta</taxon>
        <taxon>Magnoliopsida</taxon>
        <taxon>eudicotyledons</taxon>
        <taxon>Gunneridae</taxon>
        <taxon>Pentapetalae</taxon>
        <taxon>rosids</taxon>
        <taxon>malvids</taxon>
        <taxon>Brassicales</taxon>
        <taxon>Brassicaceae</taxon>
        <taxon>Brassiceae</taxon>
        <taxon>Brassica</taxon>
    </lineage>
</organism>
<evidence type="ECO:0000256" key="1">
    <source>
        <dbReference type="ARBA" id="ARBA00004123"/>
    </source>
</evidence>
<protein>
    <recommendedName>
        <fullName evidence="7">TF-B3 domain-containing protein</fullName>
    </recommendedName>
</protein>
<evidence type="ECO:0000256" key="2">
    <source>
        <dbReference type="ARBA" id="ARBA00023015"/>
    </source>
</evidence>
<dbReference type="CDD" id="cd10017">
    <property type="entry name" value="B3_DNA"/>
    <property type="match status" value="1"/>
</dbReference>
<accession>A0A397KWN6</accession>
<dbReference type="InterPro" id="IPR044837">
    <property type="entry name" value="REM16-like"/>
</dbReference>
<dbReference type="Gene3D" id="2.40.330.10">
    <property type="entry name" value="DNA-binding pseudobarrel domain"/>
    <property type="match status" value="1"/>
</dbReference>
<dbReference type="GO" id="GO:0003677">
    <property type="term" value="F:DNA binding"/>
    <property type="evidence" value="ECO:0007669"/>
    <property type="project" value="UniProtKB-KW"/>
</dbReference>
<dbReference type="PROSITE" id="PS50863">
    <property type="entry name" value="B3"/>
    <property type="match status" value="1"/>
</dbReference>